<accession>A0ABW5IJ03</accession>
<comment type="caution">
    <text evidence="2">The sequence shown here is derived from an EMBL/GenBank/DDBJ whole genome shotgun (WGS) entry which is preliminary data.</text>
</comment>
<reference evidence="3" key="1">
    <citation type="journal article" date="2019" name="Int. J. Syst. Evol. Microbiol.">
        <title>The Global Catalogue of Microorganisms (GCM) 10K type strain sequencing project: providing services to taxonomists for standard genome sequencing and annotation.</title>
        <authorList>
            <consortium name="The Broad Institute Genomics Platform"/>
            <consortium name="The Broad Institute Genome Sequencing Center for Infectious Disease"/>
            <person name="Wu L."/>
            <person name="Ma J."/>
        </authorList>
    </citation>
    <scope>NUCLEOTIDE SEQUENCE [LARGE SCALE GENOMIC DNA]</scope>
    <source>
        <strain evidence="3">KCTC 42498</strain>
    </source>
</reference>
<dbReference type="RefSeq" id="WP_377503427.1">
    <property type="nucleotide sequence ID" value="NZ_JBHULU010000004.1"/>
</dbReference>
<protein>
    <submittedName>
        <fullName evidence="2">Uncharacterized protein</fullName>
    </submittedName>
</protein>
<evidence type="ECO:0000313" key="3">
    <source>
        <dbReference type="Proteomes" id="UP001597544"/>
    </source>
</evidence>
<keyword evidence="1" id="KW-1133">Transmembrane helix</keyword>
<proteinExistence type="predicted"/>
<evidence type="ECO:0000313" key="2">
    <source>
        <dbReference type="EMBL" id="MFD2512967.1"/>
    </source>
</evidence>
<sequence>MILTLLRYPKLNKLNTPYKMAVSSLLNGEQYLIQTVDKKLALTTHRLIVRKSSWTTLGSQSIMLEDIVGWEVKKTSKSLYFGLSLAMAFMVYFNDSFALLSGFFLMLYIMTRQRRVHVRSTDTQVILPLEVEEKRISNLIDMVRQAQQNRKVKLDFDSALAN</sequence>
<organism evidence="2 3">
    <name type="scientific">Pontibacter locisalis</name>
    <dbReference type="NCBI Taxonomy" id="1719035"/>
    <lineage>
        <taxon>Bacteria</taxon>
        <taxon>Pseudomonadati</taxon>
        <taxon>Bacteroidota</taxon>
        <taxon>Cytophagia</taxon>
        <taxon>Cytophagales</taxon>
        <taxon>Hymenobacteraceae</taxon>
        <taxon>Pontibacter</taxon>
    </lineage>
</organism>
<keyword evidence="1" id="KW-0812">Transmembrane</keyword>
<gene>
    <name evidence="2" type="ORF">ACFSRY_03750</name>
</gene>
<evidence type="ECO:0000256" key="1">
    <source>
        <dbReference type="SAM" id="Phobius"/>
    </source>
</evidence>
<dbReference type="Proteomes" id="UP001597544">
    <property type="component" value="Unassembled WGS sequence"/>
</dbReference>
<keyword evidence="1" id="KW-0472">Membrane</keyword>
<keyword evidence="3" id="KW-1185">Reference proteome</keyword>
<dbReference type="EMBL" id="JBHULU010000004">
    <property type="protein sequence ID" value="MFD2512967.1"/>
    <property type="molecule type" value="Genomic_DNA"/>
</dbReference>
<name>A0ABW5IJ03_9BACT</name>
<feature type="transmembrane region" description="Helical" evidence="1">
    <location>
        <begin position="79"/>
        <end position="109"/>
    </location>
</feature>